<comment type="caution">
    <text evidence="2">The sequence shown here is derived from an EMBL/GenBank/DDBJ whole genome shotgun (WGS) entry which is preliminary data.</text>
</comment>
<reference evidence="2 3" key="1">
    <citation type="submission" date="2016-04" db="EMBL/GenBank/DDBJ databases">
        <authorList>
            <person name="Chen L."/>
            <person name="Zhuang W."/>
            <person name="Wang G."/>
        </authorList>
    </citation>
    <scope>NUCLEOTIDE SEQUENCE [LARGE SCALE GENOMIC DNA]</scope>
    <source>
        <strain evidence="3">GR20</strain>
    </source>
</reference>
<keyword evidence="3" id="KW-1185">Reference proteome</keyword>
<feature type="signal peptide" evidence="1">
    <location>
        <begin position="1"/>
        <end position="25"/>
    </location>
</feature>
<sequence length="71" mass="7494">MKKIKLSLAALTLVLAIAGTTTVNASKATVDTDPCSVADPNGTECLNQFPVECCQDDVTSEIINIKAPRPF</sequence>
<dbReference type="Proteomes" id="UP000192277">
    <property type="component" value="Unassembled WGS sequence"/>
</dbReference>
<organism evidence="2 3">
    <name type="scientific">Niastella koreensis</name>
    <dbReference type="NCBI Taxonomy" id="354356"/>
    <lineage>
        <taxon>Bacteria</taxon>
        <taxon>Pseudomonadati</taxon>
        <taxon>Bacteroidota</taxon>
        <taxon>Chitinophagia</taxon>
        <taxon>Chitinophagales</taxon>
        <taxon>Chitinophagaceae</taxon>
        <taxon>Niastella</taxon>
    </lineage>
</organism>
<evidence type="ECO:0008006" key="4">
    <source>
        <dbReference type="Google" id="ProtNLM"/>
    </source>
</evidence>
<evidence type="ECO:0000313" key="2">
    <source>
        <dbReference type="EMBL" id="OQP52256.1"/>
    </source>
</evidence>
<proteinExistence type="predicted"/>
<gene>
    <name evidence="2" type="ORF">A4D02_23980</name>
</gene>
<evidence type="ECO:0000256" key="1">
    <source>
        <dbReference type="SAM" id="SignalP"/>
    </source>
</evidence>
<evidence type="ECO:0000313" key="3">
    <source>
        <dbReference type="Proteomes" id="UP000192277"/>
    </source>
</evidence>
<feature type="chain" id="PRO_5047387156" description="Secreted protein" evidence="1">
    <location>
        <begin position="26"/>
        <end position="71"/>
    </location>
</feature>
<keyword evidence="1" id="KW-0732">Signal</keyword>
<accession>A0ABX3P0H4</accession>
<dbReference type="RefSeq" id="WP_014220302.1">
    <property type="nucleotide sequence ID" value="NZ_LWBO01000004.1"/>
</dbReference>
<protein>
    <recommendedName>
        <fullName evidence="4">Secreted protein</fullName>
    </recommendedName>
</protein>
<dbReference type="EMBL" id="LWBO01000004">
    <property type="protein sequence ID" value="OQP52256.1"/>
    <property type="molecule type" value="Genomic_DNA"/>
</dbReference>
<name>A0ABX3P0H4_9BACT</name>